<accession>A0ABT5FFZ2</accession>
<evidence type="ECO:0000313" key="3">
    <source>
        <dbReference type="EMBL" id="MDC2889798.1"/>
    </source>
</evidence>
<keyword evidence="1" id="KW-0472">Membrane</keyword>
<dbReference type="Pfam" id="PF12122">
    <property type="entry name" value="Rhomboid_N"/>
    <property type="match status" value="1"/>
</dbReference>
<evidence type="ECO:0000313" key="4">
    <source>
        <dbReference type="Proteomes" id="UP001528411"/>
    </source>
</evidence>
<dbReference type="InterPro" id="IPR022732">
    <property type="entry name" value="Peptidase_S54_GlpG_N"/>
</dbReference>
<dbReference type="InterPro" id="IPR038236">
    <property type="entry name" value="GlpG_N_sf"/>
</dbReference>
<feature type="domain" description="Peptidase S54 GlpG peptidase N-terminal" evidence="2">
    <location>
        <begin position="1"/>
        <end position="83"/>
    </location>
</feature>
<organism evidence="3 4">
    <name type="scientific">Psychrosphaera algicola</name>
    <dbReference type="NCBI Taxonomy" id="3023714"/>
    <lineage>
        <taxon>Bacteria</taxon>
        <taxon>Pseudomonadati</taxon>
        <taxon>Pseudomonadota</taxon>
        <taxon>Gammaproteobacteria</taxon>
        <taxon>Alteromonadales</taxon>
        <taxon>Pseudoalteromonadaceae</taxon>
        <taxon>Psychrosphaera</taxon>
    </lineage>
</organism>
<proteinExistence type="predicted"/>
<reference evidence="3 4" key="1">
    <citation type="submission" date="2023-01" db="EMBL/GenBank/DDBJ databases">
        <title>Psychrosphaera sp. nov., isolated from marine algae.</title>
        <authorList>
            <person name="Bayburt H."/>
            <person name="Choi B.J."/>
            <person name="Kim J.M."/>
            <person name="Choi D.G."/>
            <person name="Jeon C.O."/>
        </authorList>
    </citation>
    <scope>NUCLEOTIDE SEQUENCE [LARGE SCALE GENOMIC DNA]</scope>
    <source>
        <strain evidence="3 4">G1-22</strain>
    </source>
</reference>
<dbReference type="EMBL" id="JAQOMS010000002">
    <property type="protein sequence ID" value="MDC2889798.1"/>
    <property type="molecule type" value="Genomic_DNA"/>
</dbReference>
<name>A0ABT5FFZ2_9GAMM</name>
<gene>
    <name evidence="3" type="ORF">PN838_14740</name>
</gene>
<dbReference type="Proteomes" id="UP001528411">
    <property type="component" value="Unassembled WGS sequence"/>
</dbReference>
<comment type="caution">
    <text evidence="3">The sequence shown here is derived from an EMBL/GenBank/DDBJ whole genome shotgun (WGS) entry which is preliminary data.</text>
</comment>
<sequence length="146" mass="16958">MLLLASIPNQRAAQAFIDYLKLQHIHANLQNESANELGRLEWEIWVDPDGFHQAQTFYQEFVSNPNDPKYLDASWQVGQPQTQQTQSFGMARIWRSAGPLTRFITLLCASVFLLSWFGFYGFFKAHFSFSFELTEFYRVVTPHLST</sequence>
<keyword evidence="1" id="KW-1133">Transmembrane helix</keyword>
<keyword evidence="1" id="KW-0812">Transmembrane</keyword>
<evidence type="ECO:0000256" key="1">
    <source>
        <dbReference type="SAM" id="Phobius"/>
    </source>
</evidence>
<dbReference type="RefSeq" id="WP_272181160.1">
    <property type="nucleotide sequence ID" value="NZ_JAQOMS010000002.1"/>
</dbReference>
<protein>
    <recommendedName>
        <fullName evidence="2">Peptidase S54 GlpG peptidase N-terminal domain-containing protein</fullName>
    </recommendedName>
</protein>
<dbReference type="Gene3D" id="3.30.70.2350">
    <property type="match status" value="1"/>
</dbReference>
<evidence type="ECO:0000259" key="2">
    <source>
        <dbReference type="Pfam" id="PF12122"/>
    </source>
</evidence>
<feature type="transmembrane region" description="Helical" evidence="1">
    <location>
        <begin position="100"/>
        <end position="123"/>
    </location>
</feature>
<keyword evidence="4" id="KW-1185">Reference proteome</keyword>